<keyword evidence="3 5" id="KW-1133">Transmembrane helix</keyword>
<comment type="subcellular location">
    <subcellularLocation>
        <location evidence="1">Membrane</location>
        <topology evidence="1">Multi-pass membrane protein</topology>
    </subcellularLocation>
</comment>
<dbReference type="Proteomes" id="UP000199334">
    <property type="component" value="Unassembled WGS sequence"/>
</dbReference>
<feature type="transmembrane region" description="Helical" evidence="5">
    <location>
        <begin position="16"/>
        <end position="35"/>
    </location>
</feature>
<dbReference type="PANTHER" id="PTHR43027">
    <property type="entry name" value="DOXORUBICIN RESISTANCE ABC TRANSPORTER PERMEASE PROTEIN DRRC-RELATED"/>
    <property type="match status" value="1"/>
</dbReference>
<accession>A0A1H0AWG9</accession>
<evidence type="ECO:0000256" key="5">
    <source>
        <dbReference type="SAM" id="Phobius"/>
    </source>
</evidence>
<feature type="transmembrane region" description="Helical" evidence="5">
    <location>
        <begin position="345"/>
        <end position="363"/>
    </location>
</feature>
<dbReference type="GO" id="GO:0140359">
    <property type="term" value="F:ABC-type transporter activity"/>
    <property type="evidence" value="ECO:0007669"/>
    <property type="project" value="InterPro"/>
</dbReference>
<feature type="domain" description="ABC transmembrane type-2" evidence="6">
    <location>
        <begin position="137"/>
        <end position="366"/>
    </location>
</feature>
<dbReference type="InterPro" id="IPR047817">
    <property type="entry name" value="ABC2_TM_bact-type"/>
</dbReference>
<keyword evidence="2 5" id="KW-0812">Transmembrane</keyword>
<evidence type="ECO:0000313" key="7">
    <source>
        <dbReference type="EMBL" id="SDN37782.1"/>
    </source>
</evidence>
<sequence length="367" mass="41145">MKALFLLQWQRLKREPLLIGSMILMSIIFVLSMGSSSVGDAVSVPTSFDESINEEERESWLDRLNQAEGFSFFQTDEKKAREDVALGTVPFSLKVMENDYQLLILNESAELQMLDQVVRQTFINEARLTAVEEQVNQESFREEVDQYMSEPPLVVKNETIGTESDNVGYNNELQVLFGMTLFFSMYTIIFSLSKIAEEKRSGTMNRIILSPVRKWQVYLGYMGYSFVIGFVHIVSVFLLFKYVFDFDVGDHFGSLIVVVGCFVFSVVALGMLMLGSVKTLEQLNAVVPIVTVSMAMIGGAYWPIEAVSNNILLAISKVVPVTYTMEALKSIAIYNQNLSGVLEPISIVLLIGVLCMGIGVNLFERKA</sequence>
<protein>
    <submittedName>
        <fullName evidence="7">ABC-2 type transport system permease protein</fullName>
    </submittedName>
</protein>
<dbReference type="PROSITE" id="PS51012">
    <property type="entry name" value="ABC_TM2"/>
    <property type="match status" value="1"/>
</dbReference>
<dbReference type="RefSeq" id="WP_093856558.1">
    <property type="nucleotide sequence ID" value="NZ_BJVZ01000016.1"/>
</dbReference>
<evidence type="ECO:0000256" key="4">
    <source>
        <dbReference type="ARBA" id="ARBA00023136"/>
    </source>
</evidence>
<dbReference type="InterPro" id="IPR052902">
    <property type="entry name" value="ABC-2_transporter"/>
</dbReference>
<keyword evidence="8" id="KW-1185">Reference proteome</keyword>
<keyword evidence="4 5" id="KW-0472">Membrane</keyword>
<evidence type="ECO:0000256" key="3">
    <source>
        <dbReference type="ARBA" id="ARBA00022989"/>
    </source>
</evidence>
<reference evidence="7 8" key="1">
    <citation type="submission" date="2016-10" db="EMBL/GenBank/DDBJ databases">
        <authorList>
            <person name="de Groot N.N."/>
        </authorList>
    </citation>
    <scope>NUCLEOTIDE SEQUENCE [LARGE SCALE GENOMIC DNA]</scope>
    <source>
        <strain evidence="7 8">CGMCC 1.3442</strain>
    </source>
</reference>
<gene>
    <name evidence="7" type="ORF">SAMN05216498_2109</name>
</gene>
<feature type="transmembrane region" description="Helical" evidence="5">
    <location>
        <begin position="175"/>
        <end position="196"/>
    </location>
</feature>
<dbReference type="STRING" id="237069.SAMN05216498_2109"/>
<evidence type="ECO:0000313" key="8">
    <source>
        <dbReference type="Proteomes" id="UP000199334"/>
    </source>
</evidence>
<feature type="transmembrane region" description="Helical" evidence="5">
    <location>
        <begin position="286"/>
        <end position="304"/>
    </location>
</feature>
<dbReference type="OrthoDB" id="266913at2"/>
<name>A0A1H0AWG9_9BACI</name>
<dbReference type="AlphaFoldDB" id="A0A1H0AWG9"/>
<evidence type="ECO:0000259" key="6">
    <source>
        <dbReference type="PROSITE" id="PS51012"/>
    </source>
</evidence>
<dbReference type="PANTHER" id="PTHR43027:SF1">
    <property type="entry name" value="DOXORUBICIN RESISTANCE ABC TRANSPORTER PERMEASE PROTEIN DRRC-RELATED"/>
    <property type="match status" value="1"/>
</dbReference>
<organism evidence="7 8">
    <name type="scientific">Tenuibacillus multivorans</name>
    <dbReference type="NCBI Taxonomy" id="237069"/>
    <lineage>
        <taxon>Bacteria</taxon>
        <taxon>Bacillati</taxon>
        <taxon>Bacillota</taxon>
        <taxon>Bacilli</taxon>
        <taxon>Bacillales</taxon>
        <taxon>Bacillaceae</taxon>
        <taxon>Tenuibacillus</taxon>
    </lineage>
</organism>
<evidence type="ECO:0000256" key="2">
    <source>
        <dbReference type="ARBA" id="ARBA00022692"/>
    </source>
</evidence>
<proteinExistence type="predicted"/>
<dbReference type="Pfam" id="PF12698">
    <property type="entry name" value="ABC2_membrane_3"/>
    <property type="match status" value="1"/>
</dbReference>
<feature type="transmembrane region" description="Helical" evidence="5">
    <location>
        <begin position="217"/>
        <end position="240"/>
    </location>
</feature>
<dbReference type="InterPro" id="IPR013525">
    <property type="entry name" value="ABC2_TM"/>
</dbReference>
<evidence type="ECO:0000256" key="1">
    <source>
        <dbReference type="ARBA" id="ARBA00004141"/>
    </source>
</evidence>
<dbReference type="EMBL" id="FNIG01000004">
    <property type="protein sequence ID" value="SDN37782.1"/>
    <property type="molecule type" value="Genomic_DNA"/>
</dbReference>
<feature type="transmembrane region" description="Helical" evidence="5">
    <location>
        <begin position="252"/>
        <end position="274"/>
    </location>
</feature>
<dbReference type="GO" id="GO:0016020">
    <property type="term" value="C:membrane"/>
    <property type="evidence" value="ECO:0007669"/>
    <property type="project" value="UniProtKB-SubCell"/>
</dbReference>